<protein>
    <submittedName>
        <fullName evidence="1">Uncharacterized protein</fullName>
    </submittedName>
</protein>
<gene>
    <name evidence="1" type="ORF">HNY73_016770</name>
</gene>
<keyword evidence="2" id="KW-1185">Reference proteome</keyword>
<dbReference type="Proteomes" id="UP000807504">
    <property type="component" value="Unassembled WGS sequence"/>
</dbReference>
<reference evidence="1" key="2">
    <citation type="submission" date="2020-06" db="EMBL/GenBank/DDBJ databases">
        <authorList>
            <person name="Sheffer M."/>
        </authorList>
    </citation>
    <scope>NUCLEOTIDE SEQUENCE</scope>
</reference>
<reference evidence="1" key="1">
    <citation type="journal article" date="2020" name="bioRxiv">
        <title>Chromosome-level reference genome of the European wasp spider Argiope bruennichi: a resource for studies on range expansion and evolutionary adaptation.</title>
        <authorList>
            <person name="Sheffer M.M."/>
            <person name="Hoppe A."/>
            <person name="Krehenwinkel H."/>
            <person name="Uhl G."/>
            <person name="Kuss A.W."/>
            <person name="Jensen L."/>
            <person name="Jensen C."/>
            <person name="Gillespie R.G."/>
            <person name="Hoff K.J."/>
            <person name="Prost S."/>
        </authorList>
    </citation>
    <scope>NUCLEOTIDE SEQUENCE</scope>
</reference>
<accession>A0A8T0EL18</accession>
<proteinExistence type="predicted"/>
<dbReference type="EMBL" id="JABXBU010002227">
    <property type="protein sequence ID" value="KAF8774191.1"/>
    <property type="molecule type" value="Genomic_DNA"/>
</dbReference>
<comment type="caution">
    <text evidence="1">The sequence shown here is derived from an EMBL/GenBank/DDBJ whole genome shotgun (WGS) entry which is preliminary data.</text>
</comment>
<dbReference type="AlphaFoldDB" id="A0A8T0EL18"/>
<evidence type="ECO:0000313" key="1">
    <source>
        <dbReference type="EMBL" id="KAF8774191.1"/>
    </source>
</evidence>
<evidence type="ECO:0000313" key="2">
    <source>
        <dbReference type="Proteomes" id="UP000807504"/>
    </source>
</evidence>
<sequence>MFTCMNLDQSSWSFQRGRRIGLLLKYRVRNDDDERSMQGGRPSVLRSQISRGWEENIPRKGSERGSVVHVHFFRCLSSGALGTDDYHSVRMDGMTGHHRKAMRNPDATKTLRLNRPLSAES</sequence>
<name>A0A8T0EL18_ARGBR</name>
<organism evidence="1 2">
    <name type="scientific">Argiope bruennichi</name>
    <name type="common">Wasp spider</name>
    <name type="synonym">Aranea bruennichi</name>
    <dbReference type="NCBI Taxonomy" id="94029"/>
    <lineage>
        <taxon>Eukaryota</taxon>
        <taxon>Metazoa</taxon>
        <taxon>Ecdysozoa</taxon>
        <taxon>Arthropoda</taxon>
        <taxon>Chelicerata</taxon>
        <taxon>Arachnida</taxon>
        <taxon>Araneae</taxon>
        <taxon>Araneomorphae</taxon>
        <taxon>Entelegynae</taxon>
        <taxon>Araneoidea</taxon>
        <taxon>Araneidae</taxon>
        <taxon>Argiope</taxon>
    </lineage>
</organism>